<feature type="compositionally biased region" description="Basic and acidic residues" evidence="8">
    <location>
        <begin position="505"/>
        <end position="528"/>
    </location>
</feature>
<dbReference type="GO" id="GO:0003712">
    <property type="term" value="F:transcription coregulator activity"/>
    <property type="evidence" value="ECO:0007669"/>
    <property type="project" value="InterPro"/>
</dbReference>
<dbReference type="Proteomes" id="UP001152795">
    <property type="component" value="Unassembled WGS sequence"/>
</dbReference>
<keyword evidence="2" id="KW-0597">Phosphoprotein</keyword>
<evidence type="ECO:0000256" key="7">
    <source>
        <dbReference type="ARBA" id="ARBA00023242"/>
    </source>
</evidence>
<dbReference type="OrthoDB" id="10047851at2759"/>
<keyword evidence="7" id="KW-0539">Nucleus</keyword>
<keyword evidence="3" id="KW-0694">RNA-binding</keyword>
<keyword evidence="9" id="KW-0675">Receptor</keyword>
<dbReference type="Pfam" id="PF00076">
    <property type="entry name" value="RRM_1"/>
    <property type="match status" value="1"/>
</dbReference>
<dbReference type="EMBL" id="CACRXK020000237">
    <property type="protein sequence ID" value="CAB3979877.1"/>
    <property type="molecule type" value="Genomic_DNA"/>
</dbReference>
<dbReference type="SMART" id="SM00360">
    <property type="entry name" value="RRM"/>
    <property type="match status" value="1"/>
</dbReference>
<keyword evidence="10" id="KW-1185">Reference proteome</keyword>
<feature type="region of interest" description="Disordered" evidence="8">
    <location>
        <begin position="174"/>
        <end position="209"/>
    </location>
</feature>
<comment type="caution">
    <text evidence="9">The sequence shown here is derived from an EMBL/GenBank/DDBJ whole genome shotgun (WGS) entry which is preliminary data.</text>
</comment>
<dbReference type="SUPFAM" id="SSF54928">
    <property type="entry name" value="RNA-binding domain, RBD"/>
    <property type="match status" value="1"/>
</dbReference>
<dbReference type="InterPro" id="IPR034605">
    <property type="entry name" value="PGC-1"/>
</dbReference>
<organism evidence="9 10">
    <name type="scientific">Paramuricea clavata</name>
    <name type="common">Red gorgonian</name>
    <name type="synonym">Violescent sea-whip</name>
    <dbReference type="NCBI Taxonomy" id="317549"/>
    <lineage>
        <taxon>Eukaryota</taxon>
        <taxon>Metazoa</taxon>
        <taxon>Cnidaria</taxon>
        <taxon>Anthozoa</taxon>
        <taxon>Octocorallia</taxon>
        <taxon>Malacalcyonacea</taxon>
        <taxon>Plexauridae</taxon>
        <taxon>Paramuricea</taxon>
    </lineage>
</organism>
<feature type="compositionally biased region" description="Basic and acidic residues" evidence="8">
    <location>
        <begin position="365"/>
        <end position="374"/>
    </location>
</feature>
<comment type="subcellular location">
    <subcellularLocation>
        <location evidence="1">Nucleus</location>
    </subcellularLocation>
</comment>
<evidence type="ECO:0000256" key="5">
    <source>
        <dbReference type="ARBA" id="ARBA00023159"/>
    </source>
</evidence>
<gene>
    <name evidence="9" type="ORF">PACLA_8A072946</name>
</gene>
<dbReference type="GO" id="GO:0005634">
    <property type="term" value="C:nucleus"/>
    <property type="evidence" value="ECO:0007669"/>
    <property type="project" value="UniProtKB-SubCell"/>
</dbReference>
<feature type="compositionally biased region" description="Basic and acidic residues" evidence="8">
    <location>
        <begin position="445"/>
        <end position="486"/>
    </location>
</feature>
<accession>A0A6S7FQE4</accession>
<dbReference type="InterPro" id="IPR035979">
    <property type="entry name" value="RBD_domain_sf"/>
</dbReference>
<keyword evidence="6" id="KW-0804">Transcription</keyword>
<dbReference type="InterPro" id="IPR012677">
    <property type="entry name" value="Nucleotide-bd_a/b_plait_sf"/>
</dbReference>
<dbReference type="AlphaFoldDB" id="A0A6S7FQE4"/>
<evidence type="ECO:0000313" key="9">
    <source>
        <dbReference type="EMBL" id="CAB3979877.1"/>
    </source>
</evidence>
<evidence type="ECO:0000313" key="10">
    <source>
        <dbReference type="Proteomes" id="UP001152795"/>
    </source>
</evidence>
<dbReference type="GO" id="GO:0045944">
    <property type="term" value="P:positive regulation of transcription by RNA polymerase II"/>
    <property type="evidence" value="ECO:0007669"/>
    <property type="project" value="TreeGrafter"/>
</dbReference>
<name>A0A6S7FQE4_PARCT</name>
<dbReference type="InterPro" id="IPR000504">
    <property type="entry name" value="RRM_dom"/>
</dbReference>
<sequence length="716" mass="81677">MAVSLEPRLPTKISSTVENADEITKTTLDHVKRILNDHDYLKHPAPDGVNYENTSIVMDEPHVGQKNVQSDIQDHSGPCSSHDSKVERVGELPNEGIQANDLCSLLDKFEEAIGNSTSILTPATSPGRSESLCEPLSVKINSHVNATDLTPPTTPPIHEQPEQKHIQNDWKLPAKQKKETSKASVKKNAVKKGTRKAEDAKHTTVNKKAKIPSVISKKVQQKTAKVGIAEHAKQDIKLPERANNASKRKCEDTIADTVPGKKAKMPAENKNKIDIKLSENCQVSKTVLPKTNIDVSERSEVRVKEISVENARNGIDVGHMIEGKSPKVNKDKNMVEPQSNALAESLNGENCPNVGSVAEEKLPKVNNDKKDVKMEQPSNPGVRKSLNDENCSNACDVTEEKLPQLNSNKDDERNEMHNNNNNEIVLKVNTCRTVDNNNLPSIEKTQNKKDLNDGHKDVDHKSKNRNIKETSKRKTERYSEVYQDDRKKRKHRSRSTSTDEDSCEEERCNPRKSERNHESVRHSHDSTRRKEKYRKYSSRDDYDDERRHRKYDDHRHRKPQKYIRDIEHERKIDFRLGRSNIRDVAKEERRVIYVGGLPYGTTRDELWNRFRKFGPIEKVTVHLRVGERDNYGFVTFLEPEDARECIERGNSDPTEPQFDLCFGGRRQFCGGSYVDFDSSTSHIEEQSERHGKVCDDIPEEDDFDSLLRMYQEGLGR</sequence>
<dbReference type="PANTHER" id="PTHR15528">
    <property type="entry name" value="PEROXISOME PROLIFERATOR ACTIVATED RECEPTOR GAMMA COACTIVATOR 1 PGC-1 -RELATED"/>
    <property type="match status" value="1"/>
</dbReference>
<feature type="compositionally biased region" description="Basic and acidic residues" evidence="8">
    <location>
        <begin position="537"/>
        <end position="554"/>
    </location>
</feature>
<protein>
    <submittedName>
        <fullName evidence="9">Peroxisome proliferator-activated receptor gamma coactivator-related 1</fullName>
    </submittedName>
</protein>
<feature type="region of interest" description="Disordered" evidence="8">
    <location>
        <begin position="365"/>
        <end position="421"/>
    </location>
</feature>
<dbReference type="GO" id="GO:0003723">
    <property type="term" value="F:RNA binding"/>
    <property type="evidence" value="ECO:0007669"/>
    <property type="project" value="UniProtKB-UniRule"/>
</dbReference>
<evidence type="ECO:0000256" key="3">
    <source>
        <dbReference type="ARBA" id="ARBA00022884"/>
    </source>
</evidence>
<dbReference type="PROSITE" id="PS50102">
    <property type="entry name" value="RRM"/>
    <property type="match status" value="1"/>
</dbReference>
<evidence type="ECO:0000256" key="1">
    <source>
        <dbReference type="ARBA" id="ARBA00004123"/>
    </source>
</evidence>
<feature type="compositionally biased region" description="Basic residues" evidence="8">
    <location>
        <begin position="184"/>
        <end position="194"/>
    </location>
</feature>
<dbReference type="PANTHER" id="PTHR15528:SF11">
    <property type="entry name" value="FI18188P1"/>
    <property type="match status" value="1"/>
</dbReference>
<keyword evidence="5" id="KW-0010">Activator</keyword>
<feature type="region of interest" description="Disordered" evidence="8">
    <location>
        <begin position="437"/>
        <end position="559"/>
    </location>
</feature>
<feature type="compositionally biased region" description="Basic and acidic residues" evidence="8">
    <location>
        <begin position="398"/>
        <end position="416"/>
    </location>
</feature>
<keyword evidence="4" id="KW-0805">Transcription regulation</keyword>
<reference evidence="9" key="1">
    <citation type="submission" date="2020-04" db="EMBL/GenBank/DDBJ databases">
        <authorList>
            <person name="Alioto T."/>
            <person name="Alioto T."/>
            <person name="Gomez Garrido J."/>
        </authorList>
    </citation>
    <scope>NUCLEOTIDE SEQUENCE</scope>
    <source>
        <strain evidence="9">A484AB</strain>
    </source>
</reference>
<dbReference type="Gene3D" id="3.30.70.330">
    <property type="match status" value="1"/>
</dbReference>
<evidence type="ECO:0000256" key="4">
    <source>
        <dbReference type="ARBA" id="ARBA00023015"/>
    </source>
</evidence>
<proteinExistence type="predicted"/>
<evidence type="ECO:0000256" key="6">
    <source>
        <dbReference type="ARBA" id="ARBA00023163"/>
    </source>
</evidence>
<evidence type="ECO:0000256" key="8">
    <source>
        <dbReference type="SAM" id="MobiDB-lite"/>
    </source>
</evidence>
<evidence type="ECO:0000256" key="2">
    <source>
        <dbReference type="ARBA" id="ARBA00022553"/>
    </source>
</evidence>